<dbReference type="GO" id="GO:0003677">
    <property type="term" value="F:DNA binding"/>
    <property type="evidence" value="ECO:0007669"/>
    <property type="project" value="InterPro"/>
</dbReference>
<name>E1YLI8_9BACT</name>
<dbReference type="Gene3D" id="3.30.70.1290">
    <property type="entry name" value="Transposase IS200-like"/>
    <property type="match status" value="1"/>
</dbReference>
<protein>
    <recommendedName>
        <fullName evidence="1">Transposase IS200-like domain-containing protein</fullName>
    </recommendedName>
</protein>
<gene>
    <name evidence="2" type="ORF">N47_E44830</name>
</gene>
<dbReference type="PANTHER" id="PTHR34322">
    <property type="entry name" value="TRANSPOSASE, Y1_TNP DOMAIN-CONTAINING"/>
    <property type="match status" value="1"/>
</dbReference>
<evidence type="ECO:0000313" key="2">
    <source>
        <dbReference type="EMBL" id="CBX30971.1"/>
    </source>
</evidence>
<dbReference type="SUPFAM" id="SSF143422">
    <property type="entry name" value="Transposase IS200-like"/>
    <property type="match status" value="1"/>
</dbReference>
<dbReference type="GO" id="GO:0004803">
    <property type="term" value="F:transposase activity"/>
    <property type="evidence" value="ECO:0007669"/>
    <property type="project" value="InterPro"/>
</dbReference>
<sequence length="191" mass="22141">MSGGIDRQKIFENDEDRDHFLSRLGIILTETKTDCYAWALIPNHFHLLLRTGNVSISTTMRRLLTGYALWYNRRHHRYGHLFQNRYKSILCQEDAYLLELVRYIHLNPLRAGLVPDLKTLDNHPYSGHGVLMAKVNRDWQNTDKVLELFSEKSGTARQIYRRFVNKGIDQEKRTDLTGGGLVRSVGGDGLR</sequence>
<dbReference type="Pfam" id="PF01797">
    <property type="entry name" value="Y1_Tnp"/>
    <property type="match status" value="1"/>
</dbReference>
<proteinExistence type="predicted"/>
<dbReference type="GO" id="GO:0006313">
    <property type="term" value="P:DNA transposition"/>
    <property type="evidence" value="ECO:0007669"/>
    <property type="project" value="InterPro"/>
</dbReference>
<accession>E1YLI8</accession>
<dbReference type="PANTHER" id="PTHR34322:SF2">
    <property type="entry name" value="TRANSPOSASE IS200-LIKE DOMAIN-CONTAINING PROTEIN"/>
    <property type="match status" value="1"/>
</dbReference>
<dbReference type="AlphaFoldDB" id="E1YLI8"/>
<dbReference type="InterPro" id="IPR036515">
    <property type="entry name" value="Transposase_17_sf"/>
</dbReference>
<dbReference type="SMART" id="SM01321">
    <property type="entry name" value="Y1_Tnp"/>
    <property type="match status" value="1"/>
</dbReference>
<reference evidence="2" key="1">
    <citation type="journal article" date="2011" name="Environ. Microbiol.">
        <title>Genomic insights into the metabolic potential of the polycyclic aromatic hydrocarbon degrading sulfate-reducing Deltaproteobacterium N47.</title>
        <authorList>
            <person name="Bergmann F."/>
            <person name="Selesi D."/>
            <person name="Weinmaier T."/>
            <person name="Tischler P."/>
            <person name="Rattei T."/>
            <person name="Meckenstock R.U."/>
        </authorList>
    </citation>
    <scope>NUCLEOTIDE SEQUENCE</scope>
</reference>
<dbReference type="EMBL" id="FR695877">
    <property type="protein sequence ID" value="CBX30971.1"/>
    <property type="molecule type" value="Genomic_DNA"/>
</dbReference>
<dbReference type="InterPro" id="IPR002686">
    <property type="entry name" value="Transposase_17"/>
</dbReference>
<evidence type="ECO:0000259" key="1">
    <source>
        <dbReference type="SMART" id="SM01321"/>
    </source>
</evidence>
<feature type="domain" description="Transposase IS200-like" evidence="1">
    <location>
        <begin position="1"/>
        <end position="107"/>
    </location>
</feature>
<organism evidence="2">
    <name type="scientific">uncultured Desulfobacterium sp</name>
    <dbReference type="NCBI Taxonomy" id="201089"/>
    <lineage>
        <taxon>Bacteria</taxon>
        <taxon>Pseudomonadati</taxon>
        <taxon>Thermodesulfobacteriota</taxon>
        <taxon>Desulfobacteria</taxon>
        <taxon>Desulfobacterales</taxon>
        <taxon>Desulfobacteriaceae</taxon>
        <taxon>Desulfobacterium</taxon>
        <taxon>environmental samples</taxon>
    </lineage>
</organism>